<sequence>MNNVVANNSGSPRELRRAVAALLENSIEDVEFIWNSLSRDERAQLRPLIEAASGINEKASALVARPEHVGIASNDRIEHIIALMEHMPAAMTMRLFASLDAQAQCAAGAKLQAPLCEQTALFARSNALTDRTRAVWLELCLEHAASLEPAAHEFDPIARATRVPLFFRALRHMRGLAQSRIKRHA</sequence>
<dbReference type="STRING" id="1777141.AWB80_04385"/>
<dbReference type="RefSeq" id="WP_143328119.1">
    <property type="nucleotide sequence ID" value="NZ_FCOE02000015.1"/>
</dbReference>
<gene>
    <name evidence="1" type="ORF">AWB80_04385</name>
</gene>
<organism evidence="1 2">
    <name type="scientific">Caballeronia pedi</name>
    <dbReference type="NCBI Taxonomy" id="1777141"/>
    <lineage>
        <taxon>Bacteria</taxon>
        <taxon>Pseudomonadati</taxon>
        <taxon>Pseudomonadota</taxon>
        <taxon>Betaproteobacteria</taxon>
        <taxon>Burkholderiales</taxon>
        <taxon>Burkholderiaceae</taxon>
        <taxon>Caballeronia</taxon>
    </lineage>
</organism>
<protein>
    <submittedName>
        <fullName evidence="1">Uncharacterized protein</fullName>
    </submittedName>
</protein>
<proteinExistence type="predicted"/>
<evidence type="ECO:0000313" key="2">
    <source>
        <dbReference type="Proteomes" id="UP000054911"/>
    </source>
</evidence>
<name>A0A158C0T4_9BURK</name>
<evidence type="ECO:0000313" key="1">
    <source>
        <dbReference type="EMBL" id="SAK75860.1"/>
    </source>
</evidence>
<reference evidence="1" key="1">
    <citation type="submission" date="2016-01" db="EMBL/GenBank/DDBJ databases">
        <authorList>
            <person name="Peeters C."/>
        </authorList>
    </citation>
    <scope>NUCLEOTIDE SEQUENCE [LARGE SCALE GENOMIC DNA]</scope>
    <source>
        <strain evidence="1">LMG 29323</strain>
    </source>
</reference>
<dbReference type="AlphaFoldDB" id="A0A158C0T4"/>
<comment type="caution">
    <text evidence="1">The sequence shown here is derived from an EMBL/GenBank/DDBJ whole genome shotgun (WGS) entry which is preliminary data.</text>
</comment>
<accession>A0A158C0T4</accession>
<keyword evidence="2" id="KW-1185">Reference proteome</keyword>
<dbReference type="Proteomes" id="UP000054911">
    <property type="component" value="Unassembled WGS sequence"/>
</dbReference>
<dbReference type="EMBL" id="FCOE02000015">
    <property type="protein sequence ID" value="SAK75860.1"/>
    <property type="molecule type" value="Genomic_DNA"/>
</dbReference>